<evidence type="ECO:0000313" key="3">
    <source>
        <dbReference type="RefSeq" id="XP_017858749.1"/>
    </source>
</evidence>
<reference evidence="3" key="3">
    <citation type="submission" date="2025-08" db="UniProtKB">
        <authorList>
            <consortium name="RefSeq"/>
        </authorList>
    </citation>
    <scope>IDENTIFICATION</scope>
    <source>
        <tissue evidence="3">Whole organism</tissue>
    </source>
</reference>
<evidence type="ECO:0000256" key="1">
    <source>
        <dbReference type="SAM" id="SignalP"/>
    </source>
</evidence>
<dbReference type="Gene3D" id="3.15.10.30">
    <property type="entry name" value="Haemolymph juvenile hormone binding protein"/>
    <property type="match status" value="1"/>
</dbReference>
<dbReference type="PANTHER" id="PTHR11008">
    <property type="entry name" value="PROTEIN TAKEOUT-LIKE PROTEIN"/>
    <property type="match status" value="1"/>
</dbReference>
<feature type="chain" id="PRO_5045312797" evidence="1">
    <location>
        <begin position="22"/>
        <end position="255"/>
    </location>
</feature>
<dbReference type="SMART" id="SM00700">
    <property type="entry name" value="JHBP"/>
    <property type="match status" value="1"/>
</dbReference>
<reference evidence="2" key="2">
    <citation type="journal article" date="2016" name="G3 (Bethesda)">
        <title>Genome Evolution in Three Species of Cactophilic Drosophila.</title>
        <authorList>
            <person name="Sanchez-Flores A."/>
            <person name="Penazola F."/>
            <person name="Carpinteyro-Ponce J."/>
            <person name="Nazario-Yepiz N."/>
            <person name="Abreu-Goodger C."/>
            <person name="Machado C.A."/>
            <person name="Markow T.A."/>
        </authorList>
    </citation>
    <scope>NUCLEOTIDE SEQUENCE [LARGE SCALE GENOMIC DNA]</scope>
</reference>
<sequence length="255" mass="28812">MQYIALLAICLLANAPRAVLAASKYITDEDLAKCPKDAAQVGDCIKILMNELIPRMRLGDPELNIEPYDPLVINRLSFLYSTGPIDGKISVKNVKIYGFAEQKVDKVNIKVNGDKVKVRVLSNMKEINMLGEYKGELNVNSLQLKPKGFFNVTLFDTAFRVIANGDIYTKDDFRYLHLNDIEIEPKIRDLIVKANGIFPDPELDELAVNIANSYWRDIYAIVLPETRPAWAPVVLRQINQALLHVPIDQFIQPSQ</sequence>
<dbReference type="RefSeq" id="XP_017858749.1">
    <property type="nucleotide sequence ID" value="XM_018003260.1"/>
</dbReference>
<dbReference type="Proteomes" id="UP000694904">
    <property type="component" value="Chromosome 3"/>
</dbReference>
<dbReference type="InterPro" id="IPR010562">
    <property type="entry name" value="Haemolymph_juvenile_hormone-bd"/>
</dbReference>
<organism evidence="2 3">
    <name type="scientific">Drosophila arizonae</name>
    <name type="common">Fruit fly</name>
    <dbReference type="NCBI Taxonomy" id="7263"/>
    <lineage>
        <taxon>Eukaryota</taxon>
        <taxon>Metazoa</taxon>
        <taxon>Ecdysozoa</taxon>
        <taxon>Arthropoda</taxon>
        <taxon>Hexapoda</taxon>
        <taxon>Insecta</taxon>
        <taxon>Pterygota</taxon>
        <taxon>Neoptera</taxon>
        <taxon>Endopterygota</taxon>
        <taxon>Diptera</taxon>
        <taxon>Brachycera</taxon>
        <taxon>Muscomorpha</taxon>
        <taxon>Ephydroidea</taxon>
        <taxon>Drosophilidae</taxon>
        <taxon>Drosophila</taxon>
    </lineage>
</organism>
<protein>
    <submittedName>
        <fullName evidence="3">Uncharacterized protein LOC108610893</fullName>
    </submittedName>
</protein>
<gene>
    <name evidence="3" type="primary">LOC108610893</name>
</gene>
<keyword evidence="1" id="KW-0732">Signal</keyword>
<accession>A0ABM1NUW3</accession>
<dbReference type="PANTHER" id="PTHR11008:SF18">
    <property type="entry name" value="BCDNA.GH05536-RELATED"/>
    <property type="match status" value="1"/>
</dbReference>
<feature type="signal peptide" evidence="1">
    <location>
        <begin position="1"/>
        <end position="21"/>
    </location>
</feature>
<evidence type="ECO:0000313" key="2">
    <source>
        <dbReference type="Proteomes" id="UP000694904"/>
    </source>
</evidence>
<reference evidence="2" key="1">
    <citation type="journal article" date="1997" name="Nucleic Acids Res.">
        <title>tRNAscan-SE: a program for improved detection of transfer RNA genes in genomic sequence.</title>
        <authorList>
            <person name="Lowe T.M."/>
            <person name="Eddy S.R."/>
        </authorList>
    </citation>
    <scope>NUCLEOTIDE SEQUENCE [LARGE SCALE GENOMIC DNA]</scope>
</reference>
<proteinExistence type="predicted"/>
<keyword evidence="2" id="KW-1185">Reference proteome</keyword>
<dbReference type="GeneID" id="108610893"/>
<name>A0ABM1NUW3_DROAR</name>
<dbReference type="Pfam" id="PF06585">
    <property type="entry name" value="JHBP"/>
    <property type="match status" value="1"/>
</dbReference>
<dbReference type="InterPro" id="IPR038606">
    <property type="entry name" value="To_sf"/>
</dbReference>